<sequence length="631" mass="66241">MHTTRQNNPDAIILGVNPILESHISANVFADVTTSDGLSVLPDQTVTFTVNQGAIITDSEAISDENGRAVTEVFSPSPGTVTVTAQINDSVETADIDFVGNDTDANIISLEALTENIPADGAKQHQVKALVLDVSAQPLEGQGVVFNATNNAIAEPIVVTDVNGEAICNVTSETAGLSTITASVNATSEHVDITFIVQNLDVMGARRHGISHENHSGLVALNRDTGIPEEATWTYDEGSESVNAVWFNDPHPEKKLVVKNNNGMQLLAPACVTFNNGAGAAISDDHHVYAWGDSSNGGDATAYLNVDNAITVVGNGAAFAALCADGSVIAWGDPLYGGDTPDTLTDVQSLSATLKGFCALHQGGNVTAWGDEASGATVPEAILELTNITRVVAADNAYCALCDDGSVVAWGSPDSGGVIPDYILELKDIKEVFANANCFCVLREDNSVLYWGGTDNSATLPGDIEVLRDVANVYSSLYSFCVLREGGSVMAWGEDNATEATVPDEIAGLIDVVQVSSTNKSFCIQRIDNSVMSWGEAASPTSIESYRDIVTVCGDTGTFVALRKDGTVISWGVTALPETISALTDVVAVYRNYSVFGALTKYGSLENWGQGGGGDHTLLPTELTGSIPYYL</sequence>
<dbReference type="RefSeq" id="WP_144387658.1">
    <property type="nucleotide sequence ID" value="NZ_CANNCB010000005.1"/>
</dbReference>
<evidence type="ECO:0000313" key="4">
    <source>
        <dbReference type="Proteomes" id="UP000319828"/>
    </source>
</evidence>
<dbReference type="SMART" id="SM00634">
    <property type="entry name" value="BID_1"/>
    <property type="match status" value="2"/>
</dbReference>
<dbReference type="InterPro" id="IPR009091">
    <property type="entry name" value="RCC1/BLIP-II"/>
</dbReference>
<dbReference type="OrthoDB" id="6461088at2"/>
<dbReference type="PANTHER" id="PTHR45982">
    <property type="entry name" value="REGULATOR OF CHROMOSOME CONDENSATION"/>
    <property type="match status" value="1"/>
</dbReference>
<dbReference type="InterPro" id="IPR008964">
    <property type="entry name" value="Invasin/intimin_cell_adhesion"/>
</dbReference>
<proteinExistence type="inferred from homology"/>
<dbReference type="Pfam" id="PF02369">
    <property type="entry name" value="Big_1"/>
    <property type="match status" value="2"/>
</dbReference>
<evidence type="ECO:0000256" key="1">
    <source>
        <dbReference type="ARBA" id="ARBA00010116"/>
    </source>
</evidence>
<accession>A0A557PC22</accession>
<gene>
    <name evidence="3" type="ORF">FOF44_05080</name>
</gene>
<name>A0A557PC22_9VIBR</name>
<feature type="domain" description="Big-1" evidence="2">
    <location>
        <begin position="107"/>
        <end position="196"/>
    </location>
</feature>
<dbReference type="InterPro" id="IPR013783">
    <property type="entry name" value="Ig-like_fold"/>
</dbReference>
<reference evidence="3 4" key="1">
    <citation type="submission" date="2019-07" db="EMBL/GenBank/DDBJ databases">
        <title>The draft genome sequence of Vibrio algivorus M1486.</title>
        <authorList>
            <person name="Meng X."/>
        </authorList>
    </citation>
    <scope>NUCLEOTIDE SEQUENCE [LARGE SCALE GENOMIC DNA]</scope>
    <source>
        <strain evidence="3 4">M1486</strain>
    </source>
</reference>
<dbReference type="EMBL" id="VMKJ01000006">
    <property type="protein sequence ID" value="TVO38209.1"/>
    <property type="molecule type" value="Genomic_DNA"/>
</dbReference>
<dbReference type="Gene3D" id="2.130.10.30">
    <property type="entry name" value="Regulator of chromosome condensation 1/beta-lactamase-inhibitor protein II"/>
    <property type="match status" value="3"/>
</dbReference>
<evidence type="ECO:0000259" key="2">
    <source>
        <dbReference type="PROSITE" id="PS51127"/>
    </source>
</evidence>
<dbReference type="AlphaFoldDB" id="A0A557PC22"/>
<evidence type="ECO:0000313" key="3">
    <source>
        <dbReference type="EMBL" id="TVO38209.1"/>
    </source>
</evidence>
<dbReference type="PROSITE" id="PS51127">
    <property type="entry name" value="BIG1"/>
    <property type="match status" value="1"/>
</dbReference>
<comment type="caution">
    <text evidence="3">The sequence shown here is derived from an EMBL/GenBank/DDBJ whole genome shotgun (WGS) entry which is preliminary data.</text>
</comment>
<dbReference type="Gene3D" id="2.60.40.10">
    <property type="entry name" value="Immunoglobulins"/>
    <property type="match status" value="2"/>
</dbReference>
<dbReference type="Proteomes" id="UP000319828">
    <property type="component" value="Unassembled WGS sequence"/>
</dbReference>
<comment type="similarity">
    <text evidence="1">Belongs to the intimin/invasin family.</text>
</comment>
<organism evidence="3 4">
    <name type="scientific">Vibrio algivorus</name>
    <dbReference type="NCBI Taxonomy" id="1667024"/>
    <lineage>
        <taxon>Bacteria</taxon>
        <taxon>Pseudomonadati</taxon>
        <taxon>Pseudomonadota</taxon>
        <taxon>Gammaproteobacteria</taxon>
        <taxon>Vibrionales</taxon>
        <taxon>Vibrionaceae</taxon>
        <taxon>Vibrio</taxon>
    </lineage>
</organism>
<dbReference type="InterPro" id="IPR051553">
    <property type="entry name" value="Ran_GTPase-activating"/>
</dbReference>
<dbReference type="SUPFAM" id="SSF50985">
    <property type="entry name" value="RCC1/BLIP-II"/>
    <property type="match status" value="2"/>
</dbReference>
<dbReference type="PANTHER" id="PTHR45982:SF1">
    <property type="entry name" value="REGULATOR OF CHROMOSOME CONDENSATION"/>
    <property type="match status" value="1"/>
</dbReference>
<dbReference type="SUPFAM" id="SSF49373">
    <property type="entry name" value="Invasin/intimin cell-adhesion fragments"/>
    <property type="match status" value="2"/>
</dbReference>
<protein>
    <recommendedName>
        <fullName evidence="2">Big-1 domain-containing protein</fullName>
    </recommendedName>
</protein>
<dbReference type="InterPro" id="IPR003344">
    <property type="entry name" value="Big_1_dom"/>
</dbReference>